<feature type="region of interest" description="Disordered" evidence="1">
    <location>
        <begin position="625"/>
        <end position="646"/>
    </location>
</feature>
<evidence type="ECO:0000313" key="2">
    <source>
        <dbReference type="EnsemblMetazoa" id="XP_008187180.3"/>
    </source>
</evidence>
<protein>
    <submittedName>
        <fullName evidence="2">Uncharacterized protein</fullName>
    </submittedName>
</protein>
<dbReference type="OrthoDB" id="124855at2759"/>
<sequence length="646" mass="74126">MKGLMPSSTNSNNDISKKTESFILDQQIEIEVPKINEPVTDDVYELKESESCNFTISSVIEEKLCRSNIHDSPKLFNSKKPDELQRVFVPSAQKEYEVLDLCMKPPESPPTNIFSIPKHYEPNDMIVEEGDDDEVYDESKLVKAENYKIENDYQKVSDLVVISEKHNSSNVQIDENIEAQSLPLLRPYLHTNIEIDFKTFNMLLFKETIRVKIDYIWIIMMKTQNLVLNFIQILNYLQSKLEKSLLNLQLMISLKKFDFVVENVKDKYDKEKIMVLPELQCRKEIVDEDTLNNVLNKEYNCKSAECDIHKPSTSKGFFDMIYQPGTSKDSFYETDTSSDAKNSVFEASQAVKNVIFDTNVPGQSSLFDPNIPSCSTKDFYDHNIPSTSKSNFYENSLPSTSKSFYNSEYDVNNVLNCKETIPGSPTGMSEKHYEQERKKALQTLYEEREAASAMCAMNQSFCRPMITLMGATEEEMEEYTNILKKDGAILDQQHLLFLAEISSKKLGNNINEPSVTELLEREPETIVKKIAKPPEKIQFKRKISSHEQTSKRSKLSTATAPIPSVSHVENPDEEEEWKSILVKPVFPPEMISAQKQAELMDRLNDVRKVYATVKARLVVINRRKKKIDKRKREQANAARQAASSES</sequence>
<evidence type="ECO:0000256" key="1">
    <source>
        <dbReference type="SAM" id="MobiDB-lite"/>
    </source>
</evidence>
<organism evidence="2 3">
    <name type="scientific">Acyrthosiphon pisum</name>
    <name type="common">Pea aphid</name>
    <dbReference type="NCBI Taxonomy" id="7029"/>
    <lineage>
        <taxon>Eukaryota</taxon>
        <taxon>Metazoa</taxon>
        <taxon>Ecdysozoa</taxon>
        <taxon>Arthropoda</taxon>
        <taxon>Hexapoda</taxon>
        <taxon>Insecta</taxon>
        <taxon>Pterygota</taxon>
        <taxon>Neoptera</taxon>
        <taxon>Paraneoptera</taxon>
        <taxon>Hemiptera</taxon>
        <taxon>Sternorrhyncha</taxon>
        <taxon>Aphidomorpha</taxon>
        <taxon>Aphidoidea</taxon>
        <taxon>Aphididae</taxon>
        <taxon>Macrosiphini</taxon>
        <taxon>Acyrthosiphon</taxon>
    </lineage>
</organism>
<reference evidence="2" key="2">
    <citation type="submission" date="2022-06" db="UniProtKB">
        <authorList>
            <consortium name="EnsemblMetazoa"/>
        </authorList>
    </citation>
    <scope>IDENTIFICATION</scope>
</reference>
<accession>A0A8R2FD85</accession>
<reference evidence="3" key="1">
    <citation type="submission" date="2010-06" db="EMBL/GenBank/DDBJ databases">
        <authorList>
            <person name="Jiang H."/>
            <person name="Abraham K."/>
            <person name="Ali S."/>
            <person name="Alsbrooks S.L."/>
            <person name="Anim B.N."/>
            <person name="Anosike U.S."/>
            <person name="Attaway T."/>
            <person name="Bandaranaike D.P."/>
            <person name="Battles P.K."/>
            <person name="Bell S.N."/>
            <person name="Bell A.V."/>
            <person name="Beltran B."/>
            <person name="Bickham C."/>
            <person name="Bustamante Y."/>
            <person name="Caleb T."/>
            <person name="Canada A."/>
            <person name="Cardenas V."/>
            <person name="Carter K."/>
            <person name="Chacko J."/>
            <person name="Chandrabose M.N."/>
            <person name="Chavez D."/>
            <person name="Chavez A."/>
            <person name="Chen L."/>
            <person name="Chu H.-S."/>
            <person name="Claassen K.J."/>
            <person name="Cockrell R."/>
            <person name="Collins M."/>
            <person name="Cooper J.A."/>
            <person name="Cree A."/>
            <person name="Curry S.M."/>
            <person name="Da Y."/>
            <person name="Dao M.D."/>
            <person name="Das B."/>
            <person name="Davila M.-L."/>
            <person name="Davy-Carroll L."/>
            <person name="Denson S."/>
            <person name="Dinh H."/>
            <person name="Ebong V.E."/>
            <person name="Edwards J.R."/>
            <person name="Egan A."/>
            <person name="El-Daye J."/>
            <person name="Escobedo L."/>
            <person name="Fernandez S."/>
            <person name="Fernando P.R."/>
            <person name="Flagg N."/>
            <person name="Forbes L.D."/>
            <person name="Fowler R.G."/>
            <person name="Fu Q."/>
            <person name="Gabisi R.A."/>
            <person name="Ganer J."/>
            <person name="Garbino Pronczuk A."/>
            <person name="Garcia R.M."/>
            <person name="Garner T."/>
            <person name="Garrett T.E."/>
            <person name="Gonzalez D.A."/>
            <person name="Hamid H."/>
            <person name="Hawkins E.S."/>
            <person name="Hirani K."/>
            <person name="Hogues M.E."/>
            <person name="Hollins B."/>
            <person name="Hsiao C.-H."/>
            <person name="Jabil R."/>
            <person name="James M.L."/>
            <person name="Jhangiani S.N."/>
            <person name="Johnson B."/>
            <person name="Johnson Q."/>
            <person name="Joshi V."/>
            <person name="Kalu J.B."/>
            <person name="Kam C."/>
            <person name="Kashfia A."/>
            <person name="Keebler J."/>
            <person name="Kisamo H."/>
            <person name="Kovar C.L."/>
            <person name="Lago L.A."/>
            <person name="Lai C.-Y."/>
            <person name="Laidlaw J."/>
            <person name="Lara F."/>
            <person name="Le T.-K."/>
            <person name="Lee S.L."/>
            <person name="Legall F.H."/>
            <person name="Lemon S.J."/>
            <person name="Lewis L.R."/>
            <person name="Li B."/>
            <person name="Liu Y."/>
            <person name="Liu Y.-S."/>
            <person name="Lopez J."/>
            <person name="Lozado R.J."/>
            <person name="Lu J."/>
            <person name="Madu R.C."/>
            <person name="Maheshwari M."/>
            <person name="Maheshwari R."/>
            <person name="Malloy K."/>
            <person name="Martinez E."/>
            <person name="Mathew T."/>
            <person name="Mercado I.C."/>
            <person name="Mercado C."/>
            <person name="Meyer B."/>
            <person name="Montgomery K."/>
            <person name="Morgan M.B."/>
            <person name="Munidasa M."/>
            <person name="Nazareth L.V."/>
            <person name="Nelson J."/>
            <person name="Ng B.M."/>
            <person name="Nguyen N.B."/>
            <person name="Nguyen P.Q."/>
            <person name="Nguyen T."/>
            <person name="Obregon M."/>
            <person name="Okwuonu G.O."/>
            <person name="Onwere C.G."/>
            <person name="Orozco G."/>
            <person name="Parra A."/>
            <person name="Patel S."/>
            <person name="Patil S."/>
            <person name="Perez A."/>
            <person name="Perez Y."/>
            <person name="Pham C."/>
            <person name="Primus E.L."/>
            <person name="Pu L.-L."/>
            <person name="Puazo M."/>
            <person name="Qin X."/>
            <person name="Quiroz J.B."/>
            <person name="Reese J."/>
            <person name="Richards S."/>
            <person name="Rives C.M."/>
            <person name="Robberts R."/>
            <person name="Ruiz S.J."/>
            <person name="Ruiz M.J."/>
            <person name="Santibanez J."/>
            <person name="Schneider B.W."/>
            <person name="Sisson I."/>
            <person name="Smith M."/>
            <person name="Sodergren E."/>
            <person name="Song X.-Z."/>
            <person name="Song B.B."/>
            <person name="Summersgill H."/>
            <person name="Thelus R."/>
            <person name="Thornton R.D."/>
            <person name="Trejos Z.Y."/>
            <person name="Usmani K."/>
            <person name="Vattathil S."/>
            <person name="Villasana D."/>
            <person name="Walker D.L."/>
            <person name="Wang S."/>
            <person name="Wang K."/>
            <person name="White C.S."/>
            <person name="Williams A.C."/>
            <person name="Williamson J."/>
            <person name="Wilson K."/>
            <person name="Woghiren I.O."/>
            <person name="Woodworth J.R."/>
            <person name="Worley K.C."/>
            <person name="Wright R.A."/>
            <person name="Wu W."/>
            <person name="Young L."/>
            <person name="Zhang L."/>
            <person name="Zhang J."/>
            <person name="Zhu Y."/>
            <person name="Muzny D.M."/>
            <person name="Weinstock G."/>
            <person name="Gibbs R.A."/>
        </authorList>
    </citation>
    <scope>NUCLEOTIDE SEQUENCE [LARGE SCALE GENOMIC DNA]</scope>
    <source>
        <strain evidence="3">LSR1</strain>
    </source>
</reference>
<feature type="region of interest" description="Disordered" evidence="1">
    <location>
        <begin position="538"/>
        <end position="573"/>
    </location>
</feature>
<proteinExistence type="predicted"/>
<evidence type="ECO:0000313" key="3">
    <source>
        <dbReference type="Proteomes" id="UP000007819"/>
    </source>
</evidence>
<dbReference type="RefSeq" id="XP_008187180.3">
    <property type="nucleotide sequence ID" value="XM_008188958.3"/>
</dbReference>
<dbReference type="Proteomes" id="UP000007819">
    <property type="component" value="Chromosome X"/>
</dbReference>
<dbReference type="GeneID" id="103310498"/>
<dbReference type="EnsemblMetazoa" id="XM_008188958.3">
    <property type="protein sequence ID" value="XP_008187180.3"/>
    <property type="gene ID" value="LOC103310498"/>
</dbReference>
<feature type="compositionally biased region" description="Basic and acidic residues" evidence="1">
    <location>
        <begin position="538"/>
        <end position="550"/>
    </location>
</feature>
<dbReference type="KEGG" id="api:103310498"/>
<keyword evidence="3" id="KW-1185">Reference proteome</keyword>
<name>A0A8R2FD85_ACYPI</name>
<dbReference type="AlphaFoldDB" id="A0A8R2FD85"/>